<keyword evidence="7 9" id="KW-0472">Membrane</keyword>
<sequence>GKTVFSGFVSLLTILFLTLFLLLEAPRLVRAVLDWMQPERASRVQGVLDDIGRAIVGYMLGNLLTSLIAGVVVGVALYAMGVPYVEVLALWVALVDFLPLIGGLLAGVPTVVVASLHSLTGGGCHPHRLRRLPRGGEPLPQPTRDEPDSPAQLRSGC</sequence>
<dbReference type="PANTHER" id="PTHR21716">
    <property type="entry name" value="TRANSMEMBRANE PROTEIN"/>
    <property type="match status" value="1"/>
</dbReference>
<feature type="transmembrane region" description="Helical" evidence="9">
    <location>
        <begin position="87"/>
        <end position="108"/>
    </location>
</feature>
<dbReference type="AlphaFoldDB" id="T0ZM58"/>
<dbReference type="Pfam" id="PF01594">
    <property type="entry name" value="AI-2E_transport"/>
    <property type="match status" value="1"/>
</dbReference>
<dbReference type="PANTHER" id="PTHR21716:SF53">
    <property type="entry name" value="PERMEASE PERM-RELATED"/>
    <property type="match status" value="1"/>
</dbReference>
<feature type="transmembrane region" description="Helical" evidence="9">
    <location>
        <begin position="55"/>
        <end position="80"/>
    </location>
</feature>
<evidence type="ECO:0000256" key="9">
    <source>
        <dbReference type="SAM" id="Phobius"/>
    </source>
</evidence>
<evidence type="ECO:0000256" key="2">
    <source>
        <dbReference type="ARBA" id="ARBA00009773"/>
    </source>
</evidence>
<comment type="subcellular location">
    <subcellularLocation>
        <location evidence="1">Cell membrane</location>
        <topology evidence="1">Multi-pass membrane protein</topology>
    </subcellularLocation>
</comment>
<evidence type="ECO:0000313" key="10">
    <source>
        <dbReference type="EMBL" id="EQD29819.1"/>
    </source>
</evidence>
<comment type="caution">
    <text evidence="10">The sequence shown here is derived from an EMBL/GenBank/DDBJ whole genome shotgun (WGS) entry which is preliminary data.</text>
</comment>
<name>T0ZM58_9ZZZZ</name>
<keyword evidence="6 9" id="KW-1133">Transmembrane helix</keyword>
<reference evidence="10" key="2">
    <citation type="journal article" date="2014" name="ISME J.">
        <title>Microbial stratification in low pH oxic and suboxic macroscopic growths along an acid mine drainage.</title>
        <authorList>
            <person name="Mendez-Garcia C."/>
            <person name="Mesa V."/>
            <person name="Sprenger R.R."/>
            <person name="Richter M."/>
            <person name="Diez M.S."/>
            <person name="Solano J."/>
            <person name="Bargiela R."/>
            <person name="Golyshina O.V."/>
            <person name="Manteca A."/>
            <person name="Ramos J.L."/>
            <person name="Gallego J.R."/>
            <person name="Llorente I."/>
            <person name="Martins Dos Santos V.A."/>
            <person name="Jensen O.N."/>
            <person name="Pelaez A.I."/>
            <person name="Sanchez J."/>
            <person name="Ferrer M."/>
        </authorList>
    </citation>
    <scope>NUCLEOTIDE SEQUENCE</scope>
</reference>
<keyword evidence="4" id="KW-1003">Cell membrane</keyword>
<evidence type="ECO:0000256" key="3">
    <source>
        <dbReference type="ARBA" id="ARBA00022448"/>
    </source>
</evidence>
<evidence type="ECO:0000256" key="4">
    <source>
        <dbReference type="ARBA" id="ARBA00022475"/>
    </source>
</evidence>
<evidence type="ECO:0000256" key="1">
    <source>
        <dbReference type="ARBA" id="ARBA00004651"/>
    </source>
</evidence>
<keyword evidence="5 9" id="KW-0812">Transmembrane</keyword>
<feature type="non-terminal residue" evidence="10">
    <location>
        <position position="1"/>
    </location>
</feature>
<organism evidence="10">
    <name type="scientific">mine drainage metagenome</name>
    <dbReference type="NCBI Taxonomy" id="410659"/>
    <lineage>
        <taxon>unclassified sequences</taxon>
        <taxon>metagenomes</taxon>
        <taxon>ecological metagenomes</taxon>
    </lineage>
</organism>
<feature type="region of interest" description="Disordered" evidence="8">
    <location>
        <begin position="127"/>
        <end position="157"/>
    </location>
</feature>
<proteinExistence type="inferred from homology"/>
<feature type="non-terminal residue" evidence="10">
    <location>
        <position position="157"/>
    </location>
</feature>
<keyword evidence="3" id="KW-0813">Transport</keyword>
<accession>T0ZM58</accession>
<dbReference type="EMBL" id="AUZZ01010477">
    <property type="protein sequence ID" value="EQD29819.1"/>
    <property type="molecule type" value="Genomic_DNA"/>
</dbReference>
<gene>
    <name evidence="10" type="ORF">B2A_14427</name>
</gene>
<dbReference type="GO" id="GO:0005886">
    <property type="term" value="C:plasma membrane"/>
    <property type="evidence" value="ECO:0007669"/>
    <property type="project" value="UniProtKB-SubCell"/>
</dbReference>
<evidence type="ECO:0000256" key="6">
    <source>
        <dbReference type="ARBA" id="ARBA00022989"/>
    </source>
</evidence>
<evidence type="ECO:0000256" key="8">
    <source>
        <dbReference type="SAM" id="MobiDB-lite"/>
    </source>
</evidence>
<protein>
    <submittedName>
        <fullName evidence="10">Protein belonging to Uncharacterized protein family UPF0118</fullName>
    </submittedName>
</protein>
<dbReference type="InterPro" id="IPR002549">
    <property type="entry name" value="AI-2E-like"/>
</dbReference>
<evidence type="ECO:0000256" key="5">
    <source>
        <dbReference type="ARBA" id="ARBA00022692"/>
    </source>
</evidence>
<reference evidence="10" key="1">
    <citation type="submission" date="2013-08" db="EMBL/GenBank/DDBJ databases">
        <authorList>
            <person name="Mendez C."/>
            <person name="Richter M."/>
            <person name="Ferrer M."/>
            <person name="Sanchez J."/>
        </authorList>
    </citation>
    <scope>NUCLEOTIDE SEQUENCE</scope>
</reference>
<evidence type="ECO:0000256" key="7">
    <source>
        <dbReference type="ARBA" id="ARBA00023136"/>
    </source>
</evidence>
<comment type="similarity">
    <text evidence="2">Belongs to the autoinducer-2 exporter (AI-2E) (TC 2.A.86) family.</text>
</comment>